<name>A0A119MP98_9BURK</name>
<dbReference type="Proteomes" id="UP000062998">
    <property type="component" value="Unassembled WGS sequence"/>
</dbReference>
<dbReference type="AlphaFoldDB" id="A0A119MP98"/>
<sequence>MVLTPTEAIMIAAEEASKELLFILKALGSRSCTVTNAEGIPEITGAGTYTLWLRFNSGGEMVPTYVGCTTRSIGQRLNEHVSFKSGKIRELLSGVTLEHGLPGRAKSLDGVHVEYIETDRLAAAMVEAILLDAFDFAQNTAGNGPSRAIKADPGIGTKPEVTIERLKDTGLIKSFIQQFETTRSVIGDFCISLDGAVGRH</sequence>
<proteinExistence type="predicted"/>
<protein>
    <recommendedName>
        <fullName evidence="3">GIY-YIG domain-containing protein</fullName>
    </recommendedName>
</protein>
<organism evidence="1 2">
    <name type="scientific">Burkholderia ubonensis</name>
    <dbReference type="NCBI Taxonomy" id="101571"/>
    <lineage>
        <taxon>Bacteria</taxon>
        <taxon>Pseudomonadati</taxon>
        <taxon>Pseudomonadota</taxon>
        <taxon>Betaproteobacteria</taxon>
        <taxon>Burkholderiales</taxon>
        <taxon>Burkholderiaceae</taxon>
        <taxon>Burkholderia</taxon>
        <taxon>Burkholderia cepacia complex</taxon>
    </lineage>
</organism>
<reference evidence="1 2" key="1">
    <citation type="submission" date="2015-11" db="EMBL/GenBank/DDBJ databases">
        <title>Expanding the genomic diversity of Burkholderia species for the development of highly accurate diagnostics.</title>
        <authorList>
            <person name="Sahl J."/>
            <person name="Keim P."/>
            <person name="Wagner D."/>
        </authorList>
    </citation>
    <scope>NUCLEOTIDE SEQUENCE [LARGE SCALE GENOMIC DNA]</scope>
    <source>
        <strain evidence="1 2">MSMB2167WGS</strain>
    </source>
</reference>
<evidence type="ECO:0000313" key="2">
    <source>
        <dbReference type="Proteomes" id="UP000062998"/>
    </source>
</evidence>
<evidence type="ECO:0008006" key="3">
    <source>
        <dbReference type="Google" id="ProtNLM"/>
    </source>
</evidence>
<accession>A0A119MP98</accession>
<evidence type="ECO:0000313" key="1">
    <source>
        <dbReference type="EMBL" id="KWE11102.1"/>
    </source>
</evidence>
<dbReference type="EMBL" id="LPIX01000015">
    <property type="protein sequence ID" value="KWE11102.1"/>
    <property type="molecule type" value="Genomic_DNA"/>
</dbReference>
<gene>
    <name evidence="1" type="ORF">WL73_33750</name>
</gene>
<comment type="caution">
    <text evidence="1">The sequence shown here is derived from an EMBL/GenBank/DDBJ whole genome shotgun (WGS) entry which is preliminary data.</text>
</comment>